<evidence type="ECO:0000256" key="3">
    <source>
        <dbReference type="SAM" id="Phobius"/>
    </source>
</evidence>
<dbReference type="RefSeq" id="WP_089972295.1">
    <property type="nucleotide sequence ID" value="NZ_FNJM01000015.1"/>
</dbReference>
<dbReference type="GO" id="GO:0046872">
    <property type="term" value="F:metal ion binding"/>
    <property type="evidence" value="ECO:0007669"/>
    <property type="project" value="InterPro"/>
</dbReference>
<sequence>MFILKKFKSKKTLAATLSAIMLFSLFSPITVKAAEDEIVNIQLIATSDFHGRFYPYDYAQNKEDKSGSLAQIATVVKEYRSKNPNTIVVDAGDTIQENSAEIFFKSNPEYKLEGNPMIKAFNEIGYDSVTLGNHEFNGGIDKLKEAYGTANAKVLSANVYEKDGKTRMYGNYTIVEKGGVKVAILGITTPNITRWDEENLNGYKVTNPIDEAKAAIKEIKDGNKADVIIATVHMSEGDEYDVHGSGVVNLLNDVQGLDFVVAGHGHKIVDDTTVNTDNPGKFNVYNGVKMIENDARGKTIGKVDIKVTKKDGKYIVADRVNDVTAKITKIKDVTPDTEMMTSLKSYNDFAITDANKIIGKLVDGNLSPENEIDKVPQAQLQETPLINLINEVQMHYSGADVAASAIFDASSPVVKEGEFKKADSSLIYKYENTLYSLKMTGTQLKKYMEWSASYYNQYKPGDLTISFNPTSRLYNYDMFSGVKFGIDISKPVGSRIVNLTKMDGTAIKDEDSVKVAVNNYRANTQLLSYGPIFKAGEALPEIIEKDIKSNIGGVRELIGDYIKNVKGGTISPKMNNNWKVTGNNWDPTLRNVAVQALKDKAVTLPAGQDPRAVNSVSLTVEDLKKATGNKFISLASINDIHGALVEQGKNVGVAKLSTVFNDYKAENPNTILVSAGDNYQGSALSNLLTGEPMNKFFKANEFVASAIGNHEFDWGVVGKDGTNMFEKWSKDSGMDFLASNIYLKGTKDTPSWAKPYKIVEKDGVKIGIIGITTPQTVFQTKAENVKDYEFRDPVETVNYWADLLKNKGVGSENVKVDAVVVLSHLGTFQDAKTKEITGEGAEVAKSAKNIDAVITAHSHQEVAGMVNGIPVIQTGYNGRNIGKINLVFDSNNKLLLKEANLDKVTTRAKEIAPNKEVKDMLDIYVNDVKPLLDEVVGYTNISLDHDRKAIKGTSPLGYYTAKVMAKVAGVQIGITNGGGLRTPIAKGEITMGNLYDVMPFDNTLVKMNITGTQLKKVMENGIDNTEIGWVQVAGIKIYYNEKAAFGSRITKMILDDGTVVKEDGTYSVVTNDFMSTGGDKFDFSKGVSNLADMSVPIRDALVKELKETTSKDKPLDFKFEQVLIAGDAPAIDTTTPDNNGGTTTPDNNGGTTTPDNNGGTTTPDNNGGTTTPDNNGGTITPDNNGGTITPNVNEVKTDSTSDGTSIKTGQGIPKTGAPIGATGIAIISVALIASGLYLTKKKAA</sequence>
<dbReference type="GO" id="GO:0000166">
    <property type="term" value="F:nucleotide binding"/>
    <property type="evidence" value="ECO:0007669"/>
    <property type="project" value="InterPro"/>
</dbReference>
<gene>
    <name evidence="7" type="ORF">SAMN04488529_11528</name>
</gene>
<dbReference type="EMBL" id="FNJM01000015">
    <property type="protein sequence ID" value="SDP75389.1"/>
    <property type="molecule type" value="Genomic_DNA"/>
</dbReference>
<dbReference type="InterPro" id="IPR029052">
    <property type="entry name" value="Metallo-depent_PP-like"/>
</dbReference>
<feature type="domain" description="Calcineurin-like phosphoesterase" evidence="5">
    <location>
        <begin position="43"/>
        <end position="267"/>
    </location>
</feature>
<evidence type="ECO:0000256" key="2">
    <source>
        <dbReference type="SAM" id="MobiDB-lite"/>
    </source>
</evidence>
<organism evidence="7 8">
    <name type="scientific">Clostridium gasigenes</name>
    <dbReference type="NCBI Taxonomy" id="94869"/>
    <lineage>
        <taxon>Bacteria</taxon>
        <taxon>Bacillati</taxon>
        <taxon>Bacillota</taxon>
        <taxon>Clostridia</taxon>
        <taxon>Eubacteriales</taxon>
        <taxon>Clostridiaceae</taxon>
        <taxon>Clostridium</taxon>
    </lineage>
</organism>
<dbReference type="InterPro" id="IPR004843">
    <property type="entry name" value="Calcineurin-like_PHP"/>
</dbReference>
<dbReference type="SUPFAM" id="SSF55816">
    <property type="entry name" value="5'-nucleotidase (syn. UDP-sugar hydrolase), C-terminal domain"/>
    <property type="match status" value="2"/>
</dbReference>
<keyword evidence="3" id="KW-0812">Transmembrane</keyword>
<dbReference type="SUPFAM" id="SSF56300">
    <property type="entry name" value="Metallo-dependent phosphatases"/>
    <property type="match status" value="2"/>
</dbReference>
<reference evidence="7 8" key="1">
    <citation type="submission" date="2016-10" db="EMBL/GenBank/DDBJ databases">
        <authorList>
            <person name="de Groot N.N."/>
        </authorList>
    </citation>
    <scope>NUCLEOTIDE SEQUENCE [LARGE SCALE GENOMIC DNA]</scope>
    <source>
        <strain evidence="7 8">DSM 12272</strain>
    </source>
</reference>
<feature type="domain" description="Calcineurin-like phosphoesterase" evidence="5">
    <location>
        <begin position="636"/>
        <end position="860"/>
    </location>
</feature>
<feature type="domain" description="5'-Nucleotidase C-terminal" evidence="6">
    <location>
        <begin position="948"/>
        <end position="1082"/>
    </location>
</feature>
<dbReference type="GO" id="GO:0030288">
    <property type="term" value="C:outer membrane-bounded periplasmic space"/>
    <property type="evidence" value="ECO:0007669"/>
    <property type="project" value="TreeGrafter"/>
</dbReference>
<dbReference type="Gene3D" id="3.60.21.10">
    <property type="match status" value="2"/>
</dbReference>
<name>A0A1H0V9Z5_9CLOT</name>
<keyword evidence="1 4" id="KW-0732">Signal</keyword>
<keyword evidence="3" id="KW-1133">Transmembrane helix</keyword>
<proteinExistence type="predicted"/>
<dbReference type="Gene3D" id="3.90.780.10">
    <property type="entry name" value="5'-Nucleotidase, C-terminal domain"/>
    <property type="match status" value="2"/>
</dbReference>
<protein>
    <submittedName>
        <fullName evidence="7">2',3'-cyclic-nucleotide 2'-phosphodiesterase/5'-or 3'-nucleotidase, 5'-nucleotidase family</fullName>
    </submittedName>
</protein>
<dbReference type="PROSITE" id="PS00785">
    <property type="entry name" value="5_NUCLEOTIDASE_1"/>
    <property type="match status" value="1"/>
</dbReference>
<dbReference type="PRINTS" id="PR01607">
    <property type="entry name" value="APYRASEFAMLY"/>
</dbReference>
<feature type="compositionally biased region" description="Low complexity" evidence="2">
    <location>
        <begin position="1132"/>
        <end position="1178"/>
    </location>
</feature>
<dbReference type="GO" id="GO:0008253">
    <property type="term" value="F:5'-nucleotidase activity"/>
    <property type="evidence" value="ECO:0007669"/>
    <property type="project" value="TreeGrafter"/>
</dbReference>
<dbReference type="Pfam" id="PF00149">
    <property type="entry name" value="Metallophos"/>
    <property type="match status" value="2"/>
</dbReference>
<evidence type="ECO:0000259" key="5">
    <source>
        <dbReference type="Pfam" id="PF00149"/>
    </source>
</evidence>
<evidence type="ECO:0000256" key="4">
    <source>
        <dbReference type="SAM" id="SignalP"/>
    </source>
</evidence>
<dbReference type="PROSITE" id="PS00786">
    <property type="entry name" value="5_NUCLEOTIDASE_2"/>
    <property type="match status" value="2"/>
</dbReference>
<feature type="region of interest" description="Disordered" evidence="2">
    <location>
        <begin position="1128"/>
        <end position="1218"/>
    </location>
</feature>
<dbReference type="GO" id="GO:0008768">
    <property type="term" value="F:UDP-sugar diphosphatase activity"/>
    <property type="evidence" value="ECO:0007669"/>
    <property type="project" value="TreeGrafter"/>
</dbReference>
<dbReference type="OrthoDB" id="9800780at2"/>
<dbReference type="PANTHER" id="PTHR11575:SF24">
    <property type="entry name" value="5'-NUCLEOTIDASE"/>
    <property type="match status" value="1"/>
</dbReference>
<evidence type="ECO:0000313" key="8">
    <source>
        <dbReference type="Proteomes" id="UP000198597"/>
    </source>
</evidence>
<keyword evidence="8" id="KW-1185">Reference proteome</keyword>
<dbReference type="GO" id="GO:0009166">
    <property type="term" value="P:nucleotide catabolic process"/>
    <property type="evidence" value="ECO:0007669"/>
    <property type="project" value="InterPro"/>
</dbReference>
<feature type="transmembrane region" description="Helical" evidence="3">
    <location>
        <begin position="1217"/>
        <end position="1238"/>
    </location>
</feature>
<feature type="compositionally biased region" description="Polar residues" evidence="2">
    <location>
        <begin position="1180"/>
        <end position="1208"/>
    </location>
</feature>
<dbReference type="STRING" id="94869.SAMN04488529_11528"/>
<evidence type="ECO:0000256" key="1">
    <source>
        <dbReference type="ARBA" id="ARBA00022729"/>
    </source>
</evidence>
<dbReference type="CDD" id="cd00845">
    <property type="entry name" value="MPP_UshA_N_like"/>
    <property type="match status" value="1"/>
</dbReference>
<evidence type="ECO:0000313" key="7">
    <source>
        <dbReference type="EMBL" id="SDP75389.1"/>
    </source>
</evidence>
<feature type="signal peptide" evidence="4">
    <location>
        <begin position="1"/>
        <end position="33"/>
    </location>
</feature>
<dbReference type="InterPro" id="IPR006146">
    <property type="entry name" value="5'-Nucleotdase_CS"/>
</dbReference>
<dbReference type="AlphaFoldDB" id="A0A1H0V9Z5"/>
<dbReference type="Pfam" id="PF02872">
    <property type="entry name" value="5_nucleotid_C"/>
    <property type="match status" value="2"/>
</dbReference>
<feature type="domain" description="5'-Nucleotidase C-terminal" evidence="6">
    <location>
        <begin position="377"/>
        <end position="523"/>
    </location>
</feature>
<accession>A0A1H0V9Z5</accession>
<dbReference type="Proteomes" id="UP000198597">
    <property type="component" value="Unassembled WGS sequence"/>
</dbReference>
<evidence type="ECO:0000259" key="6">
    <source>
        <dbReference type="Pfam" id="PF02872"/>
    </source>
</evidence>
<keyword evidence="3" id="KW-0472">Membrane</keyword>
<dbReference type="InterPro" id="IPR008334">
    <property type="entry name" value="5'-Nucleotdase_C"/>
</dbReference>
<dbReference type="InterPro" id="IPR006179">
    <property type="entry name" value="5_nucleotidase/apyrase"/>
</dbReference>
<dbReference type="PANTHER" id="PTHR11575">
    <property type="entry name" value="5'-NUCLEOTIDASE-RELATED"/>
    <property type="match status" value="1"/>
</dbReference>
<feature type="chain" id="PRO_5011433139" evidence="4">
    <location>
        <begin position="34"/>
        <end position="1244"/>
    </location>
</feature>
<dbReference type="InterPro" id="IPR036907">
    <property type="entry name" value="5'-Nucleotdase_C_sf"/>
</dbReference>